<dbReference type="STRING" id="1328313.DS2_04945"/>
<dbReference type="RefSeq" id="WP_051479634.1">
    <property type="nucleotide sequence ID" value="NZ_ARZY01000006.1"/>
</dbReference>
<evidence type="ECO:0008006" key="3">
    <source>
        <dbReference type="Google" id="ProtNLM"/>
    </source>
</evidence>
<sequence length="304" mass="33824">MMLRLHIVYVLSLISLLGTFCGYAVAAPVAVLYPDVREPYLSIFEQIRAGVKEQTNADIQGYVIGEDLDISSIEKQLAGDAITQLVLLGSRGYRLADKFTANYSIVIGAYPTTPGAHSGVSMMTDPITVVKKLRMVAPSVQKLHLIVSQQNAWIAKLTERALKQAGIAANIQIVKDLKQAVQTYAKLVEGRLNQRDAIWLPIDTVAMHEKVVLPLVLKASWDKRFIVLSSIPSHAKRGALFSFYPNHFQLGKQLANMLQNMTENPQVLPMKHILLAVNLRTAKHLGISYTNQEKEQFNIVLPER</sequence>
<dbReference type="eggNOG" id="COG2984">
    <property type="taxonomic scope" value="Bacteria"/>
</dbReference>
<evidence type="ECO:0000313" key="1">
    <source>
        <dbReference type="EMBL" id="EWH11176.1"/>
    </source>
</evidence>
<dbReference type="InterPro" id="IPR007487">
    <property type="entry name" value="ABC_transpt-TYRBP-like"/>
</dbReference>
<comment type="caution">
    <text evidence="1">The sequence shown here is derived from an EMBL/GenBank/DDBJ whole genome shotgun (WGS) entry which is preliminary data.</text>
</comment>
<dbReference type="Gene3D" id="3.40.50.2300">
    <property type="match status" value="1"/>
</dbReference>
<dbReference type="PANTHER" id="PTHR35271">
    <property type="entry name" value="ABC TRANSPORTER, SUBSTRATE-BINDING LIPOPROTEIN-RELATED"/>
    <property type="match status" value="1"/>
</dbReference>
<dbReference type="Pfam" id="PF04392">
    <property type="entry name" value="ABC_sub_bind"/>
    <property type="match status" value="1"/>
</dbReference>
<dbReference type="EMBL" id="ARZY01000006">
    <property type="protein sequence ID" value="EWH11176.1"/>
    <property type="molecule type" value="Genomic_DNA"/>
</dbReference>
<reference evidence="1 2" key="1">
    <citation type="journal article" date="2014" name="Genome Announc.">
        <title>Draft Genome Sequence of the Agar-Degrading Bacterium Catenovulum sp. Strain DS-2, Isolated from Intestines of Haliotis diversicolor.</title>
        <authorList>
            <person name="Shan D."/>
            <person name="Li X."/>
            <person name="Gu Z."/>
            <person name="Wei G."/>
            <person name="Gao Z."/>
            <person name="Shao Z."/>
        </authorList>
    </citation>
    <scope>NUCLEOTIDE SEQUENCE [LARGE SCALE GENOMIC DNA]</scope>
    <source>
        <strain evidence="1 2">DS-2</strain>
    </source>
</reference>
<dbReference type="PANTHER" id="PTHR35271:SF1">
    <property type="entry name" value="ABC TRANSPORTER, SUBSTRATE-BINDING LIPOPROTEIN"/>
    <property type="match status" value="1"/>
</dbReference>
<dbReference type="AlphaFoldDB" id="W7QH31"/>
<gene>
    <name evidence="1" type="ORF">DS2_04945</name>
</gene>
<evidence type="ECO:0000313" key="2">
    <source>
        <dbReference type="Proteomes" id="UP000019276"/>
    </source>
</evidence>
<accession>W7QH31</accession>
<organism evidence="1 2">
    <name type="scientific">Catenovulum agarivorans DS-2</name>
    <dbReference type="NCBI Taxonomy" id="1328313"/>
    <lineage>
        <taxon>Bacteria</taxon>
        <taxon>Pseudomonadati</taxon>
        <taxon>Pseudomonadota</taxon>
        <taxon>Gammaproteobacteria</taxon>
        <taxon>Alteromonadales</taxon>
        <taxon>Alteromonadaceae</taxon>
        <taxon>Catenovulum</taxon>
    </lineage>
</organism>
<name>W7QH31_9ALTE</name>
<protein>
    <recommendedName>
        <fullName evidence="3">ABC transporter substrate-binding protein</fullName>
    </recommendedName>
</protein>
<dbReference type="OrthoDB" id="6381346at2"/>
<keyword evidence="2" id="KW-1185">Reference proteome</keyword>
<dbReference type="Proteomes" id="UP000019276">
    <property type="component" value="Unassembled WGS sequence"/>
</dbReference>
<proteinExistence type="predicted"/>